<evidence type="ECO:0000313" key="2">
    <source>
        <dbReference type="Proteomes" id="UP000233556"/>
    </source>
</evidence>
<sequence>MLGASPSKALSTLKRLIEEALVLMTGPPPDDKQNSVGMTLIPDPVSSVLQCARSSICPQPPASVTPVITSCFLLSIVPLDQSHEEVFGPNDLSTCLLGHAIECWFLYV</sequence>
<keyword evidence="2" id="KW-1185">Reference proteome</keyword>
<dbReference type="EMBL" id="KZ507118">
    <property type="protein sequence ID" value="PKU37497.1"/>
    <property type="molecule type" value="Genomic_DNA"/>
</dbReference>
<proteinExistence type="predicted"/>
<name>A0A2I0TUM6_LIMLA</name>
<organism evidence="1 2">
    <name type="scientific">Limosa lapponica baueri</name>
    <dbReference type="NCBI Taxonomy" id="1758121"/>
    <lineage>
        <taxon>Eukaryota</taxon>
        <taxon>Metazoa</taxon>
        <taxon>Chordata</taxon>
        <taxon>Craniata</taxon>
        <taxon>Vertebrata</taxon>
        <taxon>Euteleostomi</taxon>
        <taxon>Archelosauria</taxon>
        <taxon>Archosauria</taxon>
        <taxon>Dinosauria</taxon>
        <taxon>Saurischia</taxon>
        <taxon>Theropoda</taxon>
        <taxon>Coelurosauria</taxon>
        <taxon>Aves</taxon>
        <taxon>Neognathae</taxon>
        <taxon>Neoaves</taxon>
        <taxon>Charadriiformes</taxon>
        <taxon>Scolopacidae</taxon>
        <taxon>Limosa</taxon>
    </lineage>
</organism>
<evidence type="ECO:0000313" key="1">
    <source>
        <dbReference type="EMBL" id="PKU37497.1"/>
    </source>
</evidence>
<dbReference type="AlphaFoldDB" id="A0A2I0TUM6"/>
<accession>A0A2I0TUM6</accession>
<dbReference type="Proteomes" id="UP000233556">
    <property type="component" value="Unassembled WGS sequence"/>
</dbReference>
<gene>
    <name evidence="1" type="ORF">llap_12201</name>
</gene>
<protein>
    <submittedName>
        <fullName evidence="1">Uncharacterized protein</fullName>
    </submittedName>
</protein>
<reference evidence="2" key="1">
    <citation type="submission" date="2017-11" db="EMBL/GenBank/DDBJ databases">
        <authorList>
            <person name="Lima N.C."/>
            <person name="Parody-Merino A.M."/>
            <person name="Battley P.F."/>
            <person name="Fidler A.E."/>
            <person name="Prosdocimi F."/>
        </authorList>
    </citation>
    <scope>NUCLEOTIDE SEQUENCE [LARGE SCALE GENOMIC DNA]</scope>
</reference>
<reference evidence="2" key="2">
    <citation type="submission" date="2017-12" db="EMBL/GenBank/DDBJ databases">
        <title>Genome sequence of the Bar-tailed Godwit (Limosa lapponica baueri).</title>
        <authorList>
            <person name="Lima N.C.B."/>
            <person name="Parody-Merino A.M."/>
            <person name="Battley P.F."/>
            <person name="Fidler A.E."/>
            <person name="Prosdocimi F."/>
        </authorList>
    </citation>
    <scope>NUCLEOTIDE SEQUENCE [LARGE SCALE GENOMIC DNA]</scope>
</reference>